<dbReference type="EMBL" id="CP054493">
    <property type="protein sequence ID" value="QOY55700.1"/>
    <property type="molecule type" value="Genomic_DNA"/>
</dbReference>
<dbReference type="GO" id="GO:0003676">
    <property type="term" value="F:nucleic acid binding"/>
    <property type="evidence" value="ECO:0007669"/>
    <property type="project" value="InterPro"/>
</dbReference>
<accession>A0A7S7M2F5</accession>
<feature type="domain" description="HIRAN" evidence="3">
    <location>
        <begin position="104"/>
        <end position="199"/>
    </location>
</feature>
<sequence>MIINLSLESTFKSMYEQTDNKLLYKLTKQGQSHKEYKSIRKYFLKKIKDGDINTDDIHSFMELYRLPTKSLLIEQKKLSKITAKLFLHYLKEIKLPDSSFGVCLGEFYLAGTQFIDNMSELIQSLQINDKVVVVSEKNNPYDNRAVKVLTTDNIKLGYLPKKMNYTPSYILGNGNELFGFIKKLEWDKERFSIKIMLYLN</sequence>
<gene>
    <name evidence="4" type="ORF">HUE87_05605</name>
</gene>
<dbReference type="RefSeq" id="WP_194367738.1">
    <property type="nucleotide sequence ID" value="NZ_CP054493.1"/>
</dbReference>
<evidence type="ECO:0000313" key="4">
    <source>
        <dbReference type="EMBL" id="QOY55700.1"/>
    </source>
</evidence>
<protein>
    <submittedName>
        <fullName evidence="4">HIRAN domain-containing protein</fullName>
    </submittedName>
</protein>
<evidence type="ECO:0000256" key="1">
    <source>
        <dbReference type="ARBA" id="ARBA00022723"/>
    </source>
</evidence>
<organism evidence="4 5">
    <name type="scientific">Candidatus Sulfurimonas marisnigri</name>
    <dbReference type="NCBI Taxonomy" id="2740405"/>
    <lineage>
        <taxon>Bacteria</taxon>
        <taxon>Pseudomonadati</taxon>
        <taxon>Campylobacterota</taxon>
        <taxon>Epsilonproteobacteria</taxon>
        <taxon>Campylobacterales</taxon>
        <taxon>Sulfurimonadaceae</taxon>
        <taxon>Sulfurimonas</taxon>
    </lineage>
</organism>
<dbReference type="SMART" id="SM00910">
    <property type="entry name" value="HIRAN"/>
    <property type="match status" value="1"/>
</dbReference>
<dbReference type="KEGG" id="smas:HUE87_05605"/>
<keyword evidence="1" id="KW-0479">Metal-binding</keyword>
<keyword evidence="5" id="KW-1185">Reference proteome</keyword>
<dbReference type="AlphaFoldDB" id="A0A7S7M2F5"/>
<dbReference type="GO" id="GO:0016818">
    <property type="term" value="F:hydrolase activity, acting on acid anhydrides, in phosphorus-containing anhydrides"/>
    <property type="evidence" value="ECO:0007669"/>
    <property type="project" value="InterPro"/>
</dbReference>
<proteinExistence type="predicted"/>
<evidence type="ECO:0000256" key="2">
    <source>
        <dbReference type="ARBA" id="ARBA00022801"/>
    </source>
</evidence>
<dbReference type="Pfam" id="PF08797">
    <property type="entry name" value="HIRAN"/>
    <property type="match status" value="1"/>
</dbReference>
<evidence type="ECO:0000313" key="5">
    <source>
        <dbReference type="Proteomes" id="UP000593836"/>
    </source>
</evidence>
<reference evidence="4 5" key="1">
    <citation type="submission" date="2020-05" db="EMBL/GenBank/DDBJ databases">
        <title>Sulfurimonas marisnigri, sp. nov., and Sulfurimonas baltica, sp. nov., manganese oxide reducing chemolithoautotrophs of the class Epsilonproteobacteria isolated from the pelagic redoxclines of the Black and Baltic Seas and emended description of the genus Sulfurimonas.</title>
        <authorList>
            <person name="Henkel J.V."/>
            <person name="Laudan C."/>
            <person name="Werner J."/>
            <person name="Neu T."/>
            <person name="Plewe S."/>
            <person name="Sproer C."/>
            <person name="Bunk B."/>
            <person name="Schulz-Vogt H.N."/>
        </authorList>
    </citation>
    <scope>NUCLEOTIDE SEQUENCE [LARGE SCALE GENOMIC DNA]</scope>
    <source>
        <strain evidence="4 5">SoZ1</strain>
    </source>
</reference>
<dbReference type="Gene3D" id="3.30.70.2330">
    <property type="match status" value="1"/>
</dbReference>
<dbReference type="GO" id="GO:0008270">
    <property type="term" value="F:zinc ion binding"/>
    <property type="evidence" value="ECO:0007669"/>
    <property type="project" value="InterPro"/>
</dbReference>
<name>A0A7S7M2F5_9BACT</name>
<keyword evidence="2" id="KW-0378">Hydrolase</keyword>
<evidence type="ECO:0000259" key="3">
    <source>
        <dbReference type="SMART" id="SM00910"/>
    </source>
</evidence>
<dbReference type="Proteomes" id="UP000593836">
    <property type="component" value="Chromosome"/>
</dbReference>
<dbReference type="InterPro" id="IPR014905">
    <property type="entry name" value="HIRAN"/>
</dbReference>